<dbReference type="Proteomes" id="UP000603434">
    <property type="component" value="Unassembled WGS sequence"/>
</dbReference>
<feature type="domain" description="TonB C-terminal" evidence="11">
    <location>
        <begin position="134"/>
        <end position="224"/>
    </location>
</feature>
<dbReference type="InterPro" id="IPR037682">
    <property type="entry name" value="TonB_C"/>
</dbReference>
<dbReference type="AlphaFoldDB" id="A0A8J6NRX5"/>
<dbReference type="Pfam" id="PF03544">
    <property type="entry name" value="TonB_C"/>
    <property type="match status" value="1"/>
</dbReference>
<evidence type="ECO:0000313" key="12">
    <source>
        <dbReference type="EMBL" id="MBC8362081.1"/>
    </source>
</evidence>
<dbReference type="GO" id="GO:0015031">
    <property type="term" value="P:protein transport"/>
    <property type="evidence" value="ECO:0007669"/>
    <property type="project" value="UniProtKB-KW"/>
</dbReference>
<keyword evidence="3" id="KW-0813">Transport</keyword>
<evidence type="ECO:0000256" key="3">
    <source>
        <dbReference type="ARBA" id="ARBA00022448"/>
    </source>
</evidence>
<evidence type="ECO:0000256" key="5">
    <source>
        <dbReference type="ARBA" id="ARBA00022519"/>
    </source>
</evidence>
<organism evidence="12 13">
    <name type="scientific">Candidatus Desulfatibia profunda</name>
    <dbReference type="NCBI Taxonomy" id="2841695"/>
    <lineage>
        <taxon>Bacteria</taxon>
        <taxon>Pseudomonadati</taxon>
        <taxon>Thermodesulfobacteriota</taxon>
        <taxon>Desulfobacteria</taxon>
        <taxon>Desulfobacterales</taxon>
        <taxon>Desulfobacterales incertae sedis</taxon>
        <taxon>Candidatus Desulfatibia</taxon>
    </lineage>
</organism>
<proteinExistence type="inferred from homology"/>
<protein>
    <submittedName>
        <fullName evidence="12">Energy transducer TonB</fullName>
    </submittedName>
</protein>
<evidence type="ECO:0000256" key="10">
    <source>
        <dbReference type="SAM" id="MobiDB-lite"/>
    </source>
</evidence>
<dbReference type="EMBL" id="JACNJH010000167">
    <property type="protein sequence ID" value="MBC8362081.1"/>
    <property type="molecule type" value="Genomic_DNA"/>
</dbReference>
<evidence type="ECO:0000256" key="8">
    <source>
        <dbReference type="ARBA" id="ARBA00022989"/>
    </source>
</evidence>
<keyword evidence="5" id="KW-0997">Cell inner membrane</keyword>
<dbReference type="InterPro" id="IPR006260">
    <property type="entry name" value="TonB/TolA_C"/>
</dbReference>
<feature type="compositionally biased region" description="Basic and acidic residues" evidence="10">
    <location>
        <begin position="111"/>
        <end position="125"/>
    </location>
</feature>
<evidence type="ECO:0000259" key="11">
    <source>
        <dbReference type="PROSITE" id="PS52015"/>
    </source>
</evidence>
<evidence type="ECO:0000256" key="7">
    <source>
        <dbReference type="ARBA" id="ARBA00022927"/>
    </source>
</evidence>
<dbReference type="PANTHER" id="PTHR33446">
    <property type="entry name" value="PROTEIN TONB-RELATED"/>
    <property type="match status" value="1"/>
</dbReference>
<evidence type="ECO:0000256" key="1">
    <source>
        <dbReference type="ARBA" id="ARBA00004383"/>
    </source>
</evidence>
<keyword evidence="9" id="KW-0472">Membrane</keyword>
<dbReference type="GO" id="GO:0055085">
    <property type="term" value="P:transmembrane transport"/>
    <property type="evidence" value="ECO:0007669"/>
    <property type="project" value="InterPro"/>
</dbReference>
<dbReference type="Gene3D" id="3.30.1150.10">
    <property type="match status" value="1"/>
</dbReference>
<evidence type="ECO:0000313" key="13">
    <source>
        <dbReference type="Proteomes" id="UP000603434"/>
    </source>
</evidence>
<feature type="region of interest" description="Disordered" evidence="10">
    <location>
        <begin position="79"/>
        <end position="137"/>
    </location>
</feature>
<comment type="caution">
    <text evidence="12">The sequence shown here is derived from an EMBL/GenBank/DDBJ whole genome shotgun (WGS) entry which is preliminary data.</text>
</comment>
<reference evidence="12 13" key="1">
    <citation type="submission" date="2020-08" db="EMBL/GenBank/DDBJ databases">
        <title>Bridging the membrane lipid divide: bacteria of the FCB group superphylum have the potential to synthesize archaeal ether lipids.</title>
        <authorList>
            <person name="Villanueva L."/>
            <person name="Von Meijenfeldt F.A.B."/>
            <person name="Westbye A.B."/>
            <person name="Yadav S."/>
            <person name="Hopmans E.C."/>
            <person name="Dutilh B.E."/>
            <person name="Sinninghe Damste J.S."/>
        </authorList>
    </citation>
    <scope>NUCLEOTIDE SEQUENCE [LARGE SCALE GENOMIC DNA]</scope>
    <source>
        <strain evidence="12">NIOZ-UU30</strain>
    </source>
</reference>
<comment type="similarity">
    <text evidence="2">Belongs to the TonB family.</text>
</comment>
<evidence type="ECO:0000256" key="9">
    <source>
        <dbReference type="ARBA" id="ARBA00023136"/>
    </source>
</evidence>
<dbReference type="PANTHER" id="PTHR33446:SF2">
    <property type="entry name" value="PROTEIN TONB"/>
    <property type="match status" value="1"/>
</dbReference>
<name>A0A8J6NRX5_9BACT</name>
<keyword evidence="7" id="KW-0653">Protein transport</keyword>
<evidence type="ECO:0000256" key="2">
    <source>
        <dbReference type="ARBA" id="ARBA00006555"/>
    </source>
</evidence>
<sequence length="224" mass="25148">MKRTLIAAVLALGIHAIILGAECNWYKPIFIDRPIPRVMTMTLASWQPRKPAVKIQDIPSKTPVRFKTPPKMLKEQITKPMPLKPDTASRPLSTASVAETVDNYKPAPETRLTDPETSKPIDRGNQDQSASPFVQEAKPLYQTNPAPEYPRMARRRGYQGNVVLEVLVSRNGNVSDLKVSTSSGYPILDQAAINSVKKWTFVPGMRGNENVEMWVRVPIRFELE</sequence>
<dbReference type="NCBIfam" id="TIGR01352">
    <property type="entry name" value="tonB_Cterm"/>
    <property type="match status" value="1"/>
</dbReference>
<keyword evidence="6" id="KW-0812">Transmembrane</keyword>
<dbReference type="GO" id="GO:0005886">
    <property type="term" value="C:plasma membrane"/>
    <property type="evidence" value="ECO:0007669"/>
    <property type="project" value="UniProtKB-SubCell"/>
</dbReference>
<evidence type="ECO:0000256" key="4">
    <source>
        <dbReference type="ARBA" id="ARBA00022475"/>
    </source>
</evidence>
<evidence type="ECO:0000256" key="6">
    <source>
        <dbReference type="ARBA" id="ARBA00022692"/>
    </source>
</evidence>
<dbReference type="PROSITE" id="PS52015">
    <property type="entry name" value="TONB_CTD"/>
    <property type="match status" value="1"/>
</dbReference>
<accession>A0A8J6NRX5</accession>
<dbReference type="SUPFAM" id="SSF74653">
    <property type="entry name" value="TolA/TonB C-terminal domain"/>
    <property type="match status" value="1"/>
</dbReference>
<keyword evidence="4" id="KW-1003">Cell membrane</keyword>
<gene>
    <name evidence="12" type="ORF">H8E23_11860</name>
</gene>
<dbReference type="InterPro" id="IPR051045">
    <property type="entry name" value="TonB-dependent_transducer"/>
</dbReference>
<keyword evidence="8" id="KW-1133">Transmembrane helix</keyword>
<comment type="subcellular location">
    <subcellularLocation>
        <location evidence="1">Cell inner membrane</location>
        <topology evidence="1">Single-pass membrane protein</topology>
        <orientation evidence="1">Periplasmic side</orientation>
    </subcellularLocation>
</comment>